<dbReference type="InterPro" id="IPR027417">
    <property type="entry name" value="P-loop_NTPase"/>
</dbReference>
<dbReference type="InterPro" id="IPR049163">
    <property type="entry name" value="Pif1-like_2B_dom"/>
</dbReference>
<keyword evidence="1" id="KW-0347">Helicase</keyword>
<keyword evidence="1" id="KW-0067">ATP-binding</keyword>
<dbReference type="GO" id="GO:0006281">
    <property type="term" value="P:DNA repair"/>
    <property type="evidence" value="ECO:0007669"/>
    <property type="project" value="UniProtKB-KW"/>
</dbReference>
<evidence type="ECO:0000256" key="1">
    <source>
        <dbReference type="RuleBase" id="RU363044"/>
    </source>
</evidence>
<keyword evidence="1" id="KW-0378">Hydrolase</keyword>
<evidence type="ECO:0000259" key="2">
    <source>
        <dbReference type="Pfam" id="PF05970"/>
    </source>
</evidence>
<proteinExistence type="inferred from homology"/>
<dbReference type="InterPro" id="IPR010285">
    <property type="entry name" value="DNA_helicase_pif1-like_DEAD"/>
</dbReference>
<accession>A0A9R1XNM6</accession>
<dbReference type="PANTHER" id="PTHR10492:SF96">
    <property type="entry name" value="ATP-DEPENDENT DNA HELICASE"/>
    <property type="match status" value="1"/>
</dbReference>
<dbReference type="PANTHER" id="PTHR10492">
    <property type="match status" value="1"/>
</dbReference>
<dbReference type="EC" id="5.6.2.3" evidence="1"/>
<keyword evidence="1" id="KW-0547">Nucleotide-binding</keyword>
<feature type="domain" description="Helitron helicase-like" evidence="3">
    <location>
        <begin position="290"/>
        <end position="474"/>
    </location>
</feature>
<dbReference type="EMBL" id="NBSK02000002">
    <property type="protein sequence ID" value="KAJ0219891.1"/>
    <property type="molecule type" value="Genomic_DNA"/>
</dbReference>
<dbReference type="Gene3D" id="3.40.50.300">
    <property type="entry name" value="P-loop containing nucleotide triphosphate hydrolases"/>
    <property type="match status" value="1"/>
</dbReference>
<feature type="domain" description="DNA helicase Pif1-like 2B" evidence="4">
    <location>
        <begin position="958"/>
        <end position="1004"/>
    </location>
</feature>
<dbReference type="Pfam" id="PF05970">
    <property type="entry name" value="PIF1"/>
    <property type="match status" value="1"/>
</dbReference>
<dbReference type="GO" id="GO:0043139">
    <property type="term" value="F:5'-3' DNA helicase activity"/>
    <property type="evidence" value="ECO:0007669"/>
    <property type="project" value="UniProtKB-EC"/>
</dbReference>
<dbReference type="GO" id="GO:0006310">
    <property type="term" value="P:DNA recombination"/>
    <property type="evidence" value="ECO:0007669"/>
    <property type="project" value="UniProtKB-KW"/>
</dbReference>
<gene>
    <name evidence="5" type="ORF">LSAT_V11C200071090</name>
</gene>
<keyword evidence="6" id="KW-1185">Reference proteome</keyword>
<evidence type="ECO:0000313" key="5">
    <source>
        <dbReference type="EMBL" id="KAJ0219891.1"/>
    </source>
</evidence>
<dbReference type="Pfam" id="PF14214">
    <property type="entry name" value="Helitron_like_N"/>
    <property type="match status" value="1"/>
</dbReference>
<comment type="similarity">
    <text evidence="1">Belongs to the helicase family.</text>
</comment>
<dbReference type="Pfam" id="PF21530">
    <property type="entry name" value="Pif1_2B_dom"/>
    <property type="match status" value="1"/>
</dbReference>
<keyword evidence="1" id="KW-0234">DNA repair</keyword>
<keyword evidence="1" id="KW-0233">DNA recombination</keyword>
<sequence length="1363" mass="155793">MLSPPAASSPIGRSRRSRHLASFSGLPQYVDCVAFVNFVVHISGTLKGCLSFPRLVIRGIIIVSGWGVVLPYPSRFALEFVGLYQNARFLKDIRAYNSMFFFITSFRVNVNEGVNDNRGPYVFKISVQIFHRIGSLSPDPVKGHWFLKLDLFDTEHKVENRFRAFDGPTKRDLDSNIVQFLVSFLGVNNEYMRTFKTAKLMADETNLQFYAVRLFNNVIDLSGDDTTCTAYNIVIFSHSGRPQRISKLHPSYMPLQYPLLFPYGEEGWSPRLKMGNQRGVTARNLTVNMYYAYYIHARQHIWSPIVNASRLFQQYLVDAYTCIEEGRLDYIINHQANLRSDYVSGLHDSMSKGDREKRVVGKRVFLPASFTSGPRFMYSHYQDALSICRVYGNPLYFITFTCNVKWPKITCYMETHGQTDVHSRADIIARIFHIKVHEFIGFLKVDKPFGGVDACTSMLPFLYKRGLPHYHTLLWVNSSDRIKTTTDVDTYITAELPDPITDPDLYETITTCMIHDPCGPLNPKAPCMKDGKCSKHFPKTFLDATLFDTEGYVRYKHNSSAHHTTQFGQVIDNKYVVPYNKRLSSRFRAHINVEYCGWNMMIKYLFKYISKGADRVRYAIQKVESPNESSSATPAGDHDTLHSFVPSRSMADFGLPILSTEMHEILQKRLLLQEMTYDKQALQRQHDDLLPKLNSDQLSVYKTVVSSIENKKTSTNVRLWTRRSIGKIVLVVAASGIASLLLSSGTTAHSRFKIPTDLPNKKSCDIKKRTFLVDLLQRTSLIIWEEASMSDKRCFEFLDRSLRDVLDCDDQLFGGIYVLLAGDFRQTLPVLPKCTRSEIIALTLPSSYIWSFFTIHILRTNMGVHSSKITTNGLMSASAFATWLLCIGDGLIDGTLNNPTVVDLSVRAIVSPINHVVDDINTRILRMVTSEDRTYNSMDMIQPNGKHTSDLEGLYPIEYLNQLNFAGIPLHELTLKIHCPIMLIRNINQSEGLCNGTRLIVSQLLPNVIEATIITGTCIGKHAYIQRIKFIHKSSDMSSTFSRKQFQLKVCYAMIINKSQGQSLLPTRCDTMKPKTLSLEIYCRKLLKSREHSQLMTNISDLKTDDIGGPLQVRILRKWKHDILCYETWYLYVDRFVKCYTILDYSCHKLDKYQKFLENDFYIDVGLMFVIEHIPDSLTIPKTWFRFVSKSHLIGLGETPPYYPGTHHSFPSDLMSAPYTVILTSVQTMLASYQKPETTPKREGESYVLLILTDESEIAINLWKECIGNPHKFNRASLHPPPTTTVVAVTNLKPSISNDIISYTPLYIHIPSITVTYCLLPFLISKLLIYKSTTSRLITCYTYLCQPIYTRNNISYKPVNHIY</sequence>
<dbReference type="Proteomes" id="UP000235145">
    <property type="component" value="Unassembled WGS sequence"/>
</dbReference>
<evidence type="ECO:0000313" key="6">
    <source>
        <dbReference type="Proteomes" id="UP000235145"/>
    </source>
</evidence>
<keyword evidence="1" id="KW-0227">DNA damage</keyword>
<comment type="cofactor">
    <cofactor evidence="1">
        <name>Mg(2+)</name>
        <dbReference type="ChEBI" id="CHEBI:18420"/>
    </cofactor>
</comment>
<organism evidence="5 6">
    <name type="scientific">Lactuca sativa</name>
    <name type="common">Garden lettuce</name>
    <dbReference type="NCBI Taxonomy" id="4236"/>
    <lineage>
        <taxon>Eukaryota</taxon>
        <taxon>Viridiplantae</taxon>
        <taxon>Streptophyta</taxon>
        <taxon>Embryophyta</taxon>
        <taxon>Tracheophyta</taxon>
        <taxon>Spermatophyta</taxon>
        <taxon>Magnoliopsida</taxon>
        <taxon>eudicotyledons</taxon>
        <taxon>Gunneridae</taxon>
        <taxon>Pentapetalae</taxon>
        <taxon>asterids</taxon>
        <taxon>campanulids</taxon>
        <taxon>Asterales</taxon>
        <taxon>Asteraceae</taxon>
        <taxon>Cichorioideae</taxon>
        <taxon>Cichorieae</taxon>
        <taxon>Lactucinae</taxon>
        <taxon>Lactuca</taxon>
    </lineage>
</organism>
<reference evidence="5 6" key="1">
    <citation type="journal article" date="2017" name="Nat. Commun.">
        <title>Genome assembly with in vitro proximity ligation data and whole-genome triplication in lettuce.</title>
        <authorList>
            <person name="Reyes-Chin-Wo S."/>
            <person name="Wang Z."/>
            <person name="Yang X."/>
            <person name="Kozik A."/>
            <person name="Arikit S."/>
            <person name="Song C."/>
            <person name="Xia L."/>
            <person name="Froenicke L."/>
            <person name="Lavelle D.O."/>
            <person name="Truco M.J."/>
            <person name="Xia R."/>
            <person name="Zhu S."/>
            <person name="Xu C."/>
            <person name="Xu H."/>
            <person name="Xu X."/>
            <person name="Cox K."/>
            <person name="Korf I."/>
            <person name="Meyers B.C."/>
            <person name="Michelmore R.W."/>
        </authorList>
    </citation>
    <scope>NUCLEOTIDE SEQUENCE [LARGE SCALE GENOMIC DNA]</scope>
    <source>
        <strain evidence="6">cv. Salinas</strain>
        <tissue evidence="5">Seedlings</tissue>
    </source>
</reference>
<dbReference type="GO" id="GO:0005524">
    <property type="term" value="F:ATP binding"/>
    <property type="evidence" value="ECO:0007669"/>
    <property type="project" value="UniProtKB-KW"/>
</dbReference>
<comment type="catalytic activity">
    <reaction evidence="1">
        <text>ATP + H2O = ADP + phosphate + H(+)</text>
        <dbReference type="Rhea" id="RHEA:13065"/>
        <dbReference type="ChEBI" id="CHEBI:15377"/>
        <dbReference type="ChEBI" id="CHEBI:15378"/>
        <dbReference type="ChEBI" id="CHEBI:30616"/>
        <dbReference type="ChEBI" id="CHEBI:43474"/>
        <dbReference type="ChEBI" id="CHEBI:456216"/>
        <dbReference type="EC" id="5.6.2.3"/>
    </reaction>
</comment>
<dbReference type="GO" id="GO:0016787">
    <property type="term" value="F:hydrolase activity"/>
    <property type="evidence" value="ECO:0007669"/>
    <property type="project" value="UniProtKB-KW"/>
</dbReference>
<dbReference type="InterPro" id="IPR025476">
    <property type="entry name" value="Helitron_helicase-like"/>
</dbReference>
<protein>
    <recommendedName>
        <fullName evidence="1">ATP-dependent DNA helicase</fullName>
        <ecNumber evidence="1">5.6.2.3</ecNumber>
    </recommendedName>
</protein>
<feature type="domain" description="DNA helicase Pif1-like DEAD-box helicase" evidence="2">
    <location>
        <begin position="723"/>
        <end position="893"/>
    </location>
</feature>
<dbReference type="GO" id="GO:0000723">
    <property type="term" value="P:telomere maintenance"/>
    <property type="evidence" value="ECO:0007669"/>
    <property type="project" value="InterPro"/>
</dbReference>
<dbReference type="SUPFAM" id="SSF52540">
    <property type="entry name" value="P-loop containing nucleoside triphosphate hydrolases"/>
    <property type="match status" value="2"/>
</dbReference>
<evidence type="ECO:0000259" key="4">
    <source>
        <dbReference type="Pfam" id="PF21530"/>
    </source>
</evidence>
<comment type="caution">
    <text evidence="5">The sequence shown here is derived from an EMBL/GenBank/DDBJ whole genome shotgun (WGS) entry which is preliminary data.</text>
</comment>
<name>A0A9R1XNM6_LACSA</name>
<evidence type="ECO:0000259" key="3">
    <source>
        <dbReference type="Pfam" id="PF14214"/>
    </source>
</evidence>